<evidence type="ECO:0000256" key="2">
    <source>
        <dbReference type="ARBA" id="ARBA00022692"/>
    </source>
</evidence>
<evidence type="ECO:0000313" key="9">
    <source>
        <dbReference type="Proteomes" id="UP000198287"/>
    </source>
</evidence>
<dbReference type="InterPro" id="IPR028994">
    <property type="entry name" value="Integrin_alpha_N"/>
</dbReference>
<dbReference type="EMBL" id="LNIX01000002">
    <property type="protein sequence ID" value="OXA59810.1"/>
    <property type="molecule type" value="Genomic_DNA"/>
</dbReference>
<feature type="transmembrane region" description="Helical" evidence="6">
    <location>
        <begin position="88"/>
        <end position="113"/>
    </location>
</feature>
<dbReference type="InterPro" id="IPR055409">
    <property type="entry name" value="Beta-prop_FAM234A_B"/>
</dbReference>
<evidence type="ECO:0000256" key="3">
    <source>
        <dbReference type="ARBA" id="ARBA00022989"/>
    </source>
</evidence>
<feature type="compositionally biased region" description="Polar residues" evidence="5">
    <location>
        <begin position="1234"/>
        <end position="1246"/>
    </location>
</feature>
<feature type="compositionally biased region" description="Low complexity" evidence="5">
    <location>
        <begin position="1714"/>
        <end position="1724"/>
    </location>
</feature>
<keyword evidence="3 6" id="KW-1133">Transmembrane helix</keyword>
<gene>
    <name evidence="8" type="ORF">Fcan01_05974</name>
</gene>
<dbReference type="PANTHER" id="PTHR21419">
    <property type="match status" value="1"/>
</dbReference>
<reference evidence="8 9" key="1">
    <citation type="submission" date="2015-12" db="EMBL/GenBank/DDBJ databases">
        <title>The genome of Folsomia candida.</title>
        <authorList>
            <person name="Faddeeva A."/>
            <person name="Derks M.F."/>
            <person name="Anvar Y."/>
            <person name="Smit S."/>
            <person name="Van Straalen N."/>
            <person name="Roelofs D."/>
        </authorList>
    </citation>
    <scope>NUCLEOTIDE SEQUENCE [LARGE SCALE GENOMIC DNA]</scope>
    <source>
        <strain evidence="8 9">VU population</strain>
        <tissue evidence="8">Whole body</tissue>
    </source>
</reference>
<keyword evidence="2 6" id="KW-0812">Transmembrane</keyword>
<feature type="compositionally biased region" description="Polar residues" evidence="5">
    <location>
        <begin position="1736"/>
        <end position="1755"/>
    </location>
</feature>
<organism evidence="8 9">
    <name type="scientific">Folsomia candida</name>
    <name type="common">Springtail</name>
    <dbReference type="NCBI Taxonomy" id="158441"/>
    <lineage>
        <taxon>Eukaryota</taxon>
        <taxon>Metazoa</taxon>
        <taxon>Ecdysozoa</taxon>
        <taxon>Arthropoda</taxon>
        <taxon>Hexapoda</taxon>
        <taxon>Collembola</taxon>
        <taxon>Entomobryomorpha</taxon>
        <taxon>Isotomoidea</taxon>
        <taxon>Isotomidae</taxon>
        <taxon>Proisotominae</taxon>
        <taxon>Folsomia</taxon>
    </lineage>
</organism>
<sequence>MMPTCKMNETKLEVNENYEEADLSDVEDDVFVRSGGRNGYRVEYDIAKKPLMTPRKKVYGFDNMKNGGLHTEVRSAPQSLRVICMPMCYILISTFAFLGLITVITFLTNYVSWPLSIVNIWKKGHGSSGSQQFVPCDNFEVTDVWVQQFPKLLTESAFRLVDVNGDGVDDIIFGYATGADGYGIPDFVCDIYFNGQMPCFGGVLSLDGVDGKELWRHWTAHEVFALNCNEDINLDRIPDCLVGGRAGVWKYLYFDVYVNIKWQGSHDDLFQVFCAISGSDGTLLWSFDAKNALMNIYTSQFIRDLNGDGVQEVLAVQGGDPLAEPGSTNRLSGRIMIVSGKTGEVLQAVGTPDQKESYYSPQILTYPDGTDYVLFGTGGETHGGGLYLLSLAELYKGSTENAKLLYQDDQKGIMVPPVIADINGDSVADIIMAMFNSSVIAFDGNSFNQIWNYSFPSSETYTTLTPGYFNDDTVLDFLVKYQFGPGFPVYYYAKTTVLDGITGSPILEKPIIDTIGSQASTPLIRCEGFGNDIFLYWSSNCKGFESNSSQFAFVKGTTVHEQSRADFCKLRFNSKLINQLRAFNHGTGLPGSVIYDSELRTALEYNNTVDTSADGQNYLRMHPEMWQYLDQRYSNVKPQSVDTSDIIPRYPASALMPPGMDTRGGGNLGGQSSLGQYVPSYPGGSAVYELPSQPELSESIKYPTYHSVHKHGKYPIPQSVLGSEVAGGGGMSNGNGVRDLNINVDRRTQHLSSPSLQQAEERRGESNGNVNMWPSYYNKLAPGMDEGEKYPAVFPYSKSTLGHLRYLPQSSDGESAAEMNRERNEDMANVLGAGGEDQAMLNQYLQHPQSRWKRDEAREDRVRTASARQKFDELRKRVLSKRHIGPHDMDGIQRLISTGTLAQPVNGEGIDLIFATYWFFPAKPQAILPKDQECIQEKLSKETERFDERITQHDMDFACTCYRQVRGGPRKYCMYWEDEFILDLPHGYNHDVQVEGPFQGKIVWNKVDPYSWFQPNECEQNDPRRRIIGTNRTKRSRVTGATGGRNGPRTHTEMKHGHRKNEFMHKAQFRDGVIVTNSQTTGNSTSNSASEEIIFHMKPEPGFSSGVGFEELLSPNSGNRKPAPQSTGAFPTMKNKKNKPLKLKQTAPPVMTHILKHPAPAIQPASKKANSTKDDAENNASNPPKGKHALLPTTKEVPKDHSAEPTDKQPSNKKHKKVPTSKVTKSAEVKSHDSSSGSVVNATTLIFTADEERASRAGSASSNQTLPPLTKSAPELRQPSDTKHVAPLDTKSEENIPLSRSKELPSPDAPATIDKKVPKNLPKTNPPHTKSNKLSKVAPQSKKEASFPSATVLPAPTKPVVKEEPNVKLTNKNNDYYEEEAPTTDVSKSAYRPTDDKRPPINQETVKDNNFWGFTSTRHIAQKPEIRVPRVYSLDLASNPKAKETLIEESEDVVTTVVPEASLHSHTIPDPYNTVPLPDAMSKDVVKNMIDEKEKGDEGEESLVKMPIKATPYTKEPPHGLRTLFPPNLAKAVAKNQSQVQQLKVDSVVNKAARVEYEIYQDDYRNPKYRFFKKYKEKVTAEDVKEKENWVPWANCFDNKKQEKKFHIDKKLGALEEVQEFRKAKKQEQIDQYGKGPIFNRIVSCLCGEDNEAGYQVPGYKPPELEEDEDDLQHFMEAPHYKEKRRSKYYGMDHDQYEDTITNECLQQQDDQHQQQPPSSSSSDGVDENDEGSSSQTAEGQRTSGSGTYESQSSYNPFDVQMGQMTVYRVHITCSCSEFNNKKSSDEKGSHKNEKKCASILPMKDQPWSGYMGSHADSHLLKKVNIMPTSQTTSSPITPTKSVP</sequence>
<accession>A0A226ERC8</accession>
<evidence type="ECO:0000259" key="7">
    <source>
        <dbReference type="Pfam" id="PF23727"/>
    </source>
</evidence>
<dbReference type="OrthoDB" id="567787at2759"/>
<keyword evidence="4 6" id="KW-0472">Membrane</keyword>
<feature type="region of interest" description="Disordered" evidence="5">
    <location>
        <begin position="1035"/>
        <end position="1057"/>
    </location>
</feature>
<dbReference type="SUPFAM" id="SSF69318">
    <property type="entry name" value="Integrin alpha N-terminal domain"/>
    <property type="match status" value="1"/>
</dbReference>
<dbReference type="InterPro" id="IPR045232">
    <property type="entry name" value="FAM234"/>
</dbReference>
<comment type="subcellular location">
    <subcellularLocation>
        <location evidence="1">Membrane</location>
        <topology evidence="1">Single-pass membrane protein</topology>
    </subcellularLocation>
</comment>
<dbReference type="Gene3D" id="2.130.10.10">
    <property type="entry name" value="YVTN repeat-like/Quinoprotein amine dehydrogenase"/>
    <property type="match status" value="1"/>
</dbReference>
<evidence type="ECO:0000256" key="1">
    <source>
        <dbReference type="ARBA" id="ARBA00004167"/>
    </source>
</evidence>
<evidence type="ECO:0000256" key="6">
    <source>
        <dbReference type="SAM" id="Phobius"/>
    </source>
</evidence>
<feature type="domain" description="FAM234A/B beta-propeller" evidence="7">
    <location>
        <begin position="145"/>
        <end position="526"/>
    </location>
</feature>
<evidence type="ECO:0000313" key="8">
    <source>
        <dbReference type="EMBL" id="OXA59810.1"/>
    </source>
</evidence>
<dbReference type="PANTHER" id="PTHR21419:SF36">
    <property type="entry name" value="PROTEIN FAM234A-LIKE"/>
    <property type="match status" value="1"/>
</dbReference>
<feature type="region of interest" description="Disordered" evidence="5">
    <location>
        <begin position="1708"/>
        <end position="1755"/>
    </location>
</feature>
<evidence type="ECO:0000256" key="5">
    <source>
        <dbReference type="SAM" id="MobiDB-lite"/>
    </source>
</evidence>
<feature type="region of interest" description="Disordered" evidence="5">
    <location>
        <begin position="1108"/>
        <end position="1140"/>
    </location>
</feature>
<comment type="caution">
    <text evidence="8">The sequence shown here is derived from an EMBL/GenBank/DDBJ whole genome shotgun (WGS) entry which is preliminary data.</text>
</comment>
<feature type="compositionally biased region" description="Polar residues" evidence="5">
    <location>
        <begin position="1114"/>
        <end position="1129"/>
    </location>
</feature>
<feature type="region of interest" description="Disordered" evidence="5">
    <location>
        <begin position="1158"/>
        <end position="1407"/>
    </location>
</feature>
<dbReference type="InterPro" id="IPR015943">
    <property type="entry name" value="WD40/YVTN_repeat-like_dom_sf"/>
</dbReference>
<protein>
    <recommendedName>
        <fullName evidence="7">FAM234A/B beta-propeller domain-containing protein</fullName>
    </recommendedName>
</protein>
<feature type="compositionally biased region" description="Basic and acidic residues" evidence="5">
    <location>
        <begin position="1196"/>
        <end position="1207"/>
    </location>
</feature>
<evidence type="ECO:0000256" key="4">
    <source>
        <dbReference type="ARBA" id="ARBA00023136"/>
    </source>
</evidence>
<dbReference type="Proteomes" id="UP000198287">
    <property type="component" value="Unassembled WGS sequence"/>
</dbReference>
<dbReference type="Pfam" id="PF23727">
    <property type="entry name" value="Beta-prop_FAM234A_B"/>
    <property type="match status" value="1"/>
</dbReference>
<proteinExistence type="predicted"/>
<feature type="compositionally biased region" description="Polar residues" evidence="5">
    <location>
        <begin position="1322"/>
        <end position="1334"/>
    </location>
</feature>
<keyword evidence="9" id="KW-1185">Reference proteome</keyword>
<name>A0A226ERC8_FOLCA</name>
<dbReference type="GO" id="GO:0016020">
    <property type="term" value="C:membrane"/>
    <property type="evidence" value="ECO:0007669"/>
    <property type="project" value="UniProtKB-SubCell"/>
</dbReference>
<feature type="compositionally biased region" description="Basic and acidic residues" evidence="5">
    <location>
        <begin position="1278"/>
        <end position="1305"/>
    </location>
</feature>